<evidence type="ECO:0000313" key="1">
    <source>
        <dbReference type="EMBL" id="MPN15975.1"/>
    </source>
</evidence>
<name>A0A645FNI1_9ZZZZ</name>
<proteinExistence type="predicted"/>
<dbReference type="EMBL" id="VSSQ01062865">
    <property type="protein sequence ID" value="MPN15975.1"/>
    <property type="molecule type" value="Genomic_DNA"/>
</dbReference>
<gene>
    <name evidence="1" type="ORF">SDC9_163311</name>
</gene>
<reference evidence="1" key="1">
    <citation type="submission" date="2019-08" db="EMBL/GenBank/DDBJ databases">
        <authorList>
            <person name="Kucharzyk K."/>
            <person name="Murdoch R.W."/>
            <person name="Higgins S."/>
            <person name="Loffler F."/>
        </authorList>
    </citation>
    <scope>NUCLEOTIDE SEQUENCE</scope>
</reference>
<comment type="caution">
    <text evidence="1">The sequence shown here is derived from an EMBL/GenBank/DDBJ whole genome shotgun (WGS) entry which is preliminary data.</text>
</comment>
<protein>
    <recommendedName>
        <fullName evidence="2">Flagellar hook-associated protein 2 C-terminal domain-containing protein</fullName>
    </recommendedName>
</protein>
<evidence type="ECO:0008006" key="2">
    <source>
        <dbReference type="Google" id="ProtNLM"/>
    </source>
</evidence>
<sequence>MNAGSVNGAGEINKGDNSIADAMADLLDKTVTLSSSGGAAVKQTLIDYYATLVTHVGSDTLSVKNAASREATLAQTLSDRREEFPA</sequence>
<dbReference type="AlphaFoldDB" id="A0A645FNI1"/>
<organism evidence="1">
    <name type="scientific">bioreactor metagenome</name>
    <dbReference type="NCBI Taxonomy" id="1076179"/>
    <lineage>
        <taxon>unclassified sequences</taxon>
        <taxon>metagenomes</taxon>
        <taxon>ecological metagenomes</taxon>
    </lineage>
</organism>
<accession>A0A645FNI1</accession>